<gene>
    <name evidence="1" type="ORF">R1flu_027684</name>
</gene>
<evidence type="ECO:0000313" key="1">
    <source>
        <dbReference type="EMBL" id="KAL2609111.1"/>
    </source>
</evidence>
<comment type="caution">
    <text evidence="1">The sequence shown here is derived from an EMBL/GenBank/DDBJ whole genome shotgun (WGS) entry which is preliminary data.</text>
</comment>
<dbReference type="EMBL" id="JBHFFA010000008">
    <property type="protein sequence ID" value="KAL2609111.1"/>
    <property type="molecule type" value="Genomic_DNA"/>
</dbReference>
<reference evidence="1 2" key="1">
    <citation type="submission" date="2024-09" db="EMBL/GenBank/DDBJ databases">
        <title>Chromosome-scale assembly of Riccia fluitans.</title>
        <authorList>
            <person name="Paukszto L."/>
            <person name="Sawicki J."/>
            <person name="Karawczyk K."/>
            <person name="Piernik-Szablinska J."/>
            <person name="Szczecinska M."/>
            <person name="Mazdziarz M."/>
        </authorList>
    </citation>
    <scope>NUCLEOTIDE SEQUENCE [LARGE SCALE GENOMIC DNA]</scope>
    <source>
        <strain evidence="1">Rf_01</strain>
        <tissue evidence="1">Aerial parts of the thallus</tissue>
    </source>
</reference>
<organism evidence="1 2">
    <name type="scientific">Riccia fluitans</name>
    <dbReference type="NCBI Taxonomy" id="41844"/>
    <lineage>
        <taxon>Eukaryota</taxon>
        <taxon>Viridiplantae</taxon>
        <taxon>Streptophyta</taxon>
        <taxon>Embryophyta</taxon>
        <taxon>Marchantiophyta</taxon>
        <taxon>Marchantiopsida</taxon>
        <taxon>Marchantiidae</taxon>
        <taxon>Marchantiales</taxon>
        <taxon>Ricciaceae</taxon>
        <taxon>Riccia</taxon>
    </lineage>
</organism>
<keyword evidence="2" id="KW-1185">Reference proteome</keyword>
<name>A0ABD1XJL9_9MARC</name>
<dbReference type="Proteomes" id="UP001605036">
    <property type="component" value="Unassembled WGS sequence"/>
</dbReference>
<protein>
    <submittedName>
        <fullName evidence="1">Uncharacterized protein</fullName>
    </submittedName>
</protein>
<dbReference type="AlphaFoldDB" id="A0ABD1XJL9"/>
<accession>A0ABD1XJL9</accession>
<evidence type="ECO:0000313" key="2">
    <source>
        <dbReference type="Proteomes" id="UP001605036"/>
    </source>
</evidence>
<sequence>MREYEAAAKVTTGDGSNIVDDNERTWQDVNKHACKRENIHALTEQRETGGSENGRLTCEMPGGRLGGSLGQEPRAALVSAAADFVAQLFHALAGTLLQQLLLRAVVFN</sequence>
<proteinExistence type="predicted"/>